<keyword evidence="2" id="KW-0812">Transmembrane</keyword>
<name>A0A7S3F5Y9_9EUKA</name>
<protein>
    <submittedName>
        <fullName evidence="3">Uncharacterized protein</fullName>
    </submittedName>
</protein>
<proteinExistence type="predicted"/>
<accession>A0A7S3F5Y9</accession>
<keyword evidence="2" id="KW-1133">Transmembrane helix</keyword>
<evidence type="ECO:0000256" key="2">
    <source>
        <dbReference type="SAM" id="Phobius"/>
    </source>
</evidence>
<organism evidence="3">
    <name type="scientific">Haptolina ericina</name>
    <dbReference type="NCBI Taxonomy" id="156174"/>
    <lineage>
        <taxon>Eukaryota</taxon>
        <taxon>Haptista</taxon>
        <taxon>Haptophyta</taxon>
        <taxon>Prymnesiophyceae</taxon>
        <taxon>Prymnesiales</taxon>
        <taxon>Prymnesiaceae</taxon>
        <taxon>Haptolina</taxon>
    </lineage>
</organism>
<evidence type="ECO:0000256" key="1">
    <source>
        <dbReference type="SAM" id="MobiDB-lite"/>
    </source>
</evidence>
<reference evidence="3" key="1">
    <citation type="submission" date="2021-01" db="EMBL/GenBank/DDBJ databases">
        <authorList>
            <person name="Corre E."/>
            <person name="Pelletier E."/>
            <person name="Niang G."/>
            <person name="Scheremetjew M."/>
            <person name="Finn R."/>
            <person name="Kale V."/>
            <person name="Holt S."/>
            <person name="Cochrane G."/>
            <person name="Meng A."/>
            <person name="Brown T."/>
            <person name="Cohen L."/>
        </authorList>
    </citation>
    <scope>NUCLEOTIDE SEQUENCE</scope>
    <source>
        <strain evidence="3">CCMP281</strain>
    </source>
</reference>
<feature type="transmembrane region" description="Helical" evidence="2">
    <location>
        <begin position="20"/>
        <end position="42"/>
    </location>
</feature>
<dbReference type="AlphaFoldDB" id="A0A7S3F5Y9"/>
<keyword evidence="2" id="KW-0472">Membrane</keyword>
<dbReference type="EMBL" id="HBHX01046065">
    <property type="protein sequence ID" value="CAE0125283.1"/>
    <property type="molecule type" value="Transcribed_RNA"/>
</dbReference>
<feature type="compositionally biased region" description="Polar residues" evidence="1">
    <location>
        <begin position="146"/>
        <end position="159"/>
    </location>
</feature>
<feature type="transmembrane region" description="Helical" evidence="2">
    <location>
        <begin position="48"/>
        <end position="69"/>
    </location>
</feature>
<evidence type="ECO:0000313" key="3">
    <source>
        <dbReference type="EMBL" id="CAE0125283.1"/>
    </source>
</evidence>
<gene>
    <name evidence="3" type="ORF">HERI1096_LOCUS25490</name>
</gene>
<feature type="region of interest" description="Disordered" evidence="1">
    <location>
        <begin position="146"/>
        <end position="165"/>
    </location>
</feature>
<sequence length="221" mass="23046">MKLSDPNRSYMSLARQYAALGAAAYVIVLAASTIAGCFMVIFVLPLFLATFVDALCNLVLGVLMLCLHFHSFPKTISKYFGFLDLRLGRVSYYLFVGCSSVVNDDKNHALTYASYGAFLACWFVGFLELCGPGGHLDEAPLDPTSTLSQPLAGSAQSASWPPPSGGSLACHSNGNISINLTPSQVAAGANLLANNADSVAAAAARASVASASQPGANPFKL</sequence>